<dbReference type="Proteomes" id="UP001162156">
    <property type="component" value="Unassembled WGS sequence"/>
</dbReference>
<name>A0AAV8ZNX6_9CUCU</name>
<sequence length="84" mass="9358">MNDKPNLGAASNTAVPLCRAVANNLHYVVYFDNYYTSPPLISFLTAKGIFALSTVKISKISNCKLSGDKTKMEDREIYCECLQF</sequence>
<evidence type="ECO:0000259" key="1">
    <source>
        <dbReference type="Pfam" id="PF13843"/>
    </source>
</evidence>
<evidence type="ECO:0000313" key="3">
    <source>
        <dbReference type="Proteomes" id="UP001162156"/>
    </source>
</evidence>
<dbReference type="AlphaFoldDB" id="A0AAV8ZNX6"/>
<accession>A0AAV8ZNX6</accession>
<feature type="domain" description="PiggyBac transposable element-derived protein" evidence="1">
    <location>
        <begin position="4"/>
        <end position="62"/>
    </location>
</feature>
<dbReference type="Pfam" id="PF13843">
    <property type="entry name" value="DDE_Tnp_1_7"/>
    <property type="match status" value="1"/>
</dbReference>
<gene>
    <name evidence="2" type="ORF">NQ314_003333</name>
</gene>
<organism evidence="2 3">
    <name type="scientific">Rhamnusium bicolor</name>
    <dbReference type="NCBI Taxonomy" id="1586634"/>
    <lineage>
        <taxon>Eukaryota</taxon>
        <taxon>Metazoa</taxon>
        <taxon>Ecdysozoa</taxon>
        <taxon>Arthropoda</taxon>
        <taxon>Hexapoda</taxon>
        <taxon>Insecta</taxon>
        <taxon>Pterygota</taxon>
        <taxon>Neoptera</taxon>
        <taxon>Endopterygota</taxon>
        <taxon>Coleoptera</taxon>
        <taxon>Polyphaga</taxon>
        <taxon>Cucujiformia</taxon>
        <taxon>Chrysomeloidea</taxon>
        <taxon>Cerambycidae</taxon>
        <taxon>Lepturinae</taxon>
        <taxon>Rhagiini</taxon>
        <taxon>Rhamnusium</taxon>
    </lineage>
</organism>
<reference evidence="2" key="1">
    <citation type="journal article" date="2023" name="Insect Mol. Biol.">
        <title>Genome sequencing provides insights into the evolution of gene families encoding plant cell wall-degrading enzymes in longhorned beetles.</title>
        <authorList>
            <person name="Shin N.R."/>
            <person name="Okamura Y."/>
            <person name="Kirsch R."/>
            <person name="Pauchet Y."/>
        </authorList>
    </citation>
    <scope>NUCLEOTIDE SEQUENCE</scope>
    <source>
        <strain evidence="2">RBIC_L_NR</strain>
    </source>
</reference>
<keyword evidence="3" id="KW-1185">Reference proteome</keyword>
<dbReference type="EMBL" id="JANEYF010000947">
    <property type="protein sequence ID" value="KAJ8966736.1"/>
    <property type="molecule type" value="Genomic_DNA"/>
</dbReference>
<proteinExistence type="predicted"/>
<protein>
    <recommendedName>
        <fullName evidence="1">PiggyBac transposable element-derived protein domain-containing protein</fullName>
    </recommendedName>
</protein>
<dbReference type="InterPro" id="IPR029526">
    <property type="entry name" value="PGBD"/>
</dbReference>
<evidence type="ECO:0000313" key="2">
    <source>
        <dbReference type="EMBL" id="KAJ8966736.1"/>
    </source>
</evidence>
<comment type="caution">
    <text evidence="2">The sequence shown here is derived from an EMBL/GenBank/DDBJ whole genome shotgun (WGS) entry which is preliminary data.</text>
</comment>